<comment type="caution">
    <text evidence="2">The sequence shown here is derived from an EMBL/GenBank/DDBJ whole genome shotgun (WGS) entry which is preliminary data.</text>
</comment>
<dbReference type="EMBL" id="JAAWWL010000002">
    <property type="protein sequence ID" value="NKI32283.1"/>
    <property type="molecule type" value="Genomic_DNA"/>
</dbReference>
<dbReference type="Pfam" id="PF19413">
    <property type="entry name" value="YaiO"/>
    <property type="match status" value="1"/>
</dbReference>
<sequence length="404" mass="46682">MNTRFLFVLILLMSTKIMGQGQGVHKFNPDSTYFAARQLAFEGKREIARDSLNKILENYPNHLDAKLLIAKTLSWDKSYDIARKYFNEMTSLEKYNQELWLATIKNELYAKRYHLVLGLANKALDYFPKDEAIKSLRNSAIKKIEGEQEIYEILKAENSTQIVKNAIGVRSEVQVFDDYFEPFYATTIEYQRNTKIGAFLPRITYANRFELEGTQFELDYYPRFSKKLHGYFNVGYSNATIFPKHRFGGEVYLQLPSAMETSLGLRYLDFTDQQALIYTASYGIYSGNYYFSLRPYVSYADDDFGFAGSLVARKYLKDAQNFLGVNLSYGINAENNQFFNGDRLLAESLVYLSSFNLNLSYQFTGKNEKAAISTSLNLSRQEVPFLPNEFVHSATIGLQYRFNF</sequence>
<dbReference type="RefSeq" id="WP_168552496.1">
    <property type="nucleotide sequence ID" value="NZ_JAAWWL010000002.1"/>
</dbReference>
<protein>
    <submittedName>
        <fullName evidence="2">YaiO family outer membrane beta-barrel protein</fullName>
    </submittedName>
</protein>
<organism evidence="2 3">
    <name type="scientific">Croceivirga thetidis</name>
    <dbReference type="NCBI Taxonomy" id="2721623"/>
    <lineage>
        <taxon>Bacteria</taxon>
        <taxon>Pseudomonadati</taxon>
        <taxon>Bacteroidota</taxon>
        <taxon>Flavobacteriia</taxon>
        <taxon>Flavobacteriales</taxon>
        <taxon>Flavobacteriaceae</taxon>
        <taxon>Croceivirga</taxon>
    </lineage>
</organism>
<accession>A0ABX1GRM3</accession>
<dbReference type="SUPFAM" id="SSF48452">
    <property type="entry name" value="TPR-like"/>
    <property type="match status" value="1"/>
</dbReference>
<evidence type="ECO:0000313" key="2">
    <source>
        <dbReference type="EMBL" id="NKI32283.1"/>
    </source>
</evidence>
<reference evidence="2 3" key="1">
    <citation type="submission" date="2020-04" db="EMBL/GenBank/DDBJ databases">
        <authorList>
            <person name="Yoon J."/>
        </authorList>
    </citation>
    <scope>NUCLEOTIDE SEQUENCE [LARGE SCALE GENOMIC DNA]</scope>
    <source>
        <strain evidence="2 3">DJ-13</strain>
    </source>
</reference>
<dbReference type="Proteomes" id="UP000718451">
    <property type="component" value="Unassembled WGS sequence"/>
</dbReference>
<dbReference type="InterPro" id="IPR011990">
    <property type="entry name" value="TPR-like_helical_dom_sf"/>
</dbReference>
<evidence type="ECO:0000313" key="3">
    <source>
        <dbReference type="Proteomes" id="UP000718451"/>
    </source>
</evidence>
<gene>
    <name evidence="2" type="primary">yaiO</name>
    <name evidence="2" type="ORF">HCU67_10045</name>
</gene>
<name>A0ABX1GRM3_9FLAO</name>
<dbReference type="InterPro" id="IPR030887">
    <property type="entry name" value="Beta-barrel_YaiO"/>
</dbReference>
<dbReference type="Gene3D" id="1.25.40.10">
    <property type="entry name" value="Tetratricopeptide repeat domain"/>
    <property type="match status" value="1"/>
</dbReference>
<evidence type="ECO:0000259" key="1">
    <source>
        <dbReference type="Pfam" id="PF19413"/>
    </source>
</evidence>
<feature type="domain" description="YaiO beta-barrel" evidence="1">
    <location>
        <begin position="164"/>
        <end position="334"/>
    </location>
</feature>
<dbReference type="NCBIfam" id="TIGR04390">
    <property type="entry name" value="OMP_YaiO_dom"/>
    <property type="match status" value="1"/>
</dbReference>
<keyword evidence="3" id="KW-1185">Reference proteome</keyword>
<proteinExistence type="predicted"/>